<keyword evidence="2" id="KW-1185">Reference proteome</keyword>
<evidence type="ECO:0000313" key="1">
    <source>
        <dbReference type="EMBL" id="CAI6338448.1"/>
    </source>
</evidence>
<organism evidence="1 2">
    <name type="scientific">Periconia digitata</name>
    <dbReference type="NCBI Taxonomy" id="1303443"/>
    <lineage>
        <taxon>Eukaryota</taxon>
        <taxon>Fungi</taxon>
        <taxon>Dikarya</taxon>
        <taxon>Ascomycota</taxon>
        <taxon>Pezizomycotina</taxon>
        <taxon>Dothideomycetes</taxon>
        <taxon>Pleosporomycetidae</taxon>
        <taxon>Pleosporales</taxon>
        <taxon>Massarineae</taxon>
        <taxon>Periconiaceae</taxon>
        <taxon>Periconia</taxon>
    </lineage>
</organism>
<evidence type="ECO:0000313" key="2">
    <source>
        <dbReference type="Proteomes" id="UP001152607"/>
    </source>
</evidence>
<accession>A0A9W4XNZ7</accession>
<dbReference type="Proteomes" id="UP001152607">
    <property type="component" value="Unassembled WGS sequence"/>
</dbReference>
<comment type="caution">
    <text evidence="1">The sequence shown here is derived from an EMBL/GenBank/DDBJ whole genome shotgun (WGS) entry which is preliminary data.</text>
</comment>
<dbReference type="EMBL" id="CAOQHR010000008">
    <property type="protein sequence ID" value="CAI6338448.1"/>
    <property type="molecule type" value="Genomic_DNA"/>
</dbReference>
<reference evidence="1" key="1">
    <citation type="submission" date="2023-01" db="EMBL/GenBank/DDBJ databases">
        <authorList>
            <person name="Van Ghelder C."/>
            <person name="Rancurel C."/>
        </authorList>
    </citation>
    <scope>NUCLEOTIDE SEQUENCE</scope>
    <source>
        <strain evidence="1">CNCM I-4278</strain>
    </source>
</reference>
<sequence length="102" mass="11653">MACYLGSSYRCELFAVCRITQSPTQNYSLLCYLAINSPLDHTFSYLQTFEGKEHTTRISFFSPKGTIVHNQLEVITNNPPSREPETIRLYLQASSNSTFHLL</sequence>
<gene>
    <name evidence="1" type="ORF">PDIGIT_LOCUS11576</name>
</gene>
<name>A0A9W4XNZ7_9PLEO</name>
<dbReference type="AlphaFoldDB" id="A0A9W4XNZ7"/>
<protein>
    <submittedName>
        <fullName evidence="1">Uncharacterized protein</fullName>
    </submittedName>
</protein>
<proteinExistence type="predicted"/>